<dbReference type="InterPro" id="IPR029057">
    <property type="entry name" value="PRTase-like"/>
</dbReference>
<organism evidence="1 2">
    <name type="scientific">Cuscuta campestris</name>
    <dbReference type="NCBI Taxonomy" id="132261"/>
    <lineage>
        <taxon>Eukaryota</taxon>
        <taxon>Viridiplantae</taxon>
        <taxon>Streptophyta</taxon>
        <taxon>Embryophyta</taxon>
        <taxon>Tracheophyta</taxon>
        <taxon>Spermatophyta</taxon>
        <taxon>Magnoliopsida</taxon>
        <taxon>eudicotyledons</taxon>
        <taxon>Gunneridae</taxon>
        <taxon>Pentapetalae</taxon>
        <taxon>asterids</taxon>
        <taxon>lamiids</taxon>
        <taxon>Solanales</taxon>
        <taxon>Convolvulaceae</taxon>
        <taxon>Cuscuteae</taxon>
        <taxon>Cuscuta</taxon>
        <taxon>Cuscuta subgen. Grammica</taxon>
        <taxon>Cuscuta sect. Cleistogrammica</taxon>
    </lineage>
</organism>
<protein>
    <submittedName>
        <fullName evidence="1">Uncharacterized protein</fullName>
    </submittedName>
</protein>
<proteinExistence type="predicted"/>
<dbReference type="AlphaFoldDB" id="A0A484N365"/>
<dbReference type="Gene3D" id="3.40.50.2020">
    <property type="match status" value="1"/>
</dbReference>
<dbReference type="EMBL" id="OOIL02005411">
    <property type="protein sequence ID" value="VFQ94718.1"/>
    <property type="molecule type" value="Genomic_DNA"/>
</dbReference>
<name>A0A484N365_9ASTE</name>
<evidence type="ECO:0000313" key="1">
    <source>
        <dbReference type="EMBL" id="VFQ94718.1"/>
    </source>
</evidence>
<reference evidence="1 2" key="1">
    <citation type="submission" date="2018-04" db="EMBL/GenBank/DDBJ databases">
        <authorList>
            <person name="Vogel A."/>
        </authorList>
    </citation>
    <scope>NUCLEOTIDE SEQUENCE [LARGE SCALE GENOMIC DNA]</scope>
</reference>
<sequence>MGNEQNVPKGHLGRESHVTTLSGSAFHESILWRVHSFGHFPSLKKISFVSAIRRRRKFFPFCNSAKKEGKFGDFPHFPKPGIMFQDITTLLLNHKAFKDTVDFP</sequence>
<gene>
    <name evidence="1" type="ORF">CCAM_LOCUS36494</name>
</gene>
<evidence type="ECO:0000313" key="2">
    <source>
        <dbReference type="Proteomes" id="UP000595140"/>
    </source>
</evidence>
<dbReference type="Proteomes" id="UP000595140">
    <property type="component" value="Unassembled WGS sequence"/>
</dbReference>
<accession>A0A484N365</accession>
<keyword evidence="2" id="KW-1185">Reference proteome</keyword>